<dbReference type="KEGG" id="vaq:FIV01_00895"/>
<proteinExistence type="predicted"/>
<reference evidence="1 2" key="1">
    <citation type="submission" date="2019-10" db="EMBL/GenBank/DDBJ databases">
        <title>Complete genome sequence of Vibrio sp. strain THAF100, isolated from non-filtered water from the water column of tank 6 of a marine aquarium containing stony-coral fragments. Water maintained at 26 degree C.</title>
        <authorList>
            <person name="Ruckert C."/>
            <person name="Franco A."/>
            <person name="Kalinowski J."/>
            <person name="Glaeser S."/>
        </authorList>
    </citation>
    <scope>NUCLEOTIDE SEQUENCE [LARGE SCALE GENOMIC DNA]</scope>
    <source>
        <strain evidence="1 2">THAF100</strain>
    </source>
</reference>
<sequence>MKYHVLLDNIERSNVFYRMFLSLKDDEFVFYTLKPSIYFYFKYYLKVSNIFIIESETEDESANIDCNNDIHVLIGRASNKLSISMYKKIRYYLLKNAQYTSEDIAVVFNGCQTAARAFYDFFRDNNIKTLSCEISNLPGKMIFDPKGVNAQSLLFNNIDILNDFKSVLSEQQHEDWINLYEEYKSYPIPQSKIKYKYAIFAIVDALLYYFNRGIKEEDGGLIQKSKLFFNKIIGSKKNISLGSICNLDIKYSFFPTQVSTDTQILINSDVDNFQAIEMMCNESRDSEIYVKIHPAEQNKDIILKYLYLEKQGKITLCKNNTTELIKNASKVYTINSTVGLEALIYNKPLTVYGRAIYSKMVNAKDIRDFIHGYLVDIDYYGANKVDESVFDKLHKIASHNGKI</sequence>
<dbReference type="RefSeq" id="WP_152429330.1">
    <property type="nucleotide sequence ID" value="NZ_CBCSDK010000006.1"/>
</dbReference>
<name>A0A5P9CFJ8_9VIBR</name>
<organism evidence="1 2">
    <name type="scientific">Vibrio aquimaris</name>
    <dbReference type="NCBI Taxonomy" id="2587862"/>
    <lineage>
        <taxon>Bacteria</taxon>
        <taxon>Pseudomonadati</taxon>
        <taxon>Pseudomonadota</taxon>
        <taxon>Gammaproteobacteria</taxon>
        <taxon>Vibrionales</taxon>
        <taxon>Vibrionaceae</taxon>
        <taxon>Vibrio</taxon>
    </lineage>
</organism>
<dbReference type="GO" id="GO:0015774">
    <property type="term" value="P:polysaccharide transport"/>
    <property type="evidence" value="ECO:0007669"/>
    <property type="project" value="InterPro"/>
</dbReference>
<evidence type="ECO:0000313" key="2">
    <source>
        <dbReference type="Proteomes" id="UP000326936"/>
    </source>
</evidence>
<keyword evidence="2" id="KW-1185">Reference proteome</keyword>
<dbReference type="EMBL" id="CP045350">
    <property type="protein sequence ID" value="QFT25015.1"/>
    <property type="molecule type" value="Genomic_DNA"/>
</dbReference>
<dbReference type="Pfam" id="PF05159">
    <property type="entry name" value="Capsule_synth"/>
    <property type="match status" value="1"/>
</dbReference>
<accession>A0A5P9CFJ8</accession>
<evidence type="ECO:0000313" key="1">
    <source>
        <dbReference type="EMBL" id="QFT25015.1"/>
    </source>
</evidence>
<gene>
    <name evidence="1" type="ORF">FIV01_00895</name>
</gene>
<dbReference type="AlphaFoldDB" id="A0A5P9CFJ8"/>
<dbReference type="InterPro" id="IPR007833">
    <property type="entry name" value="Capsule_polysaccharide_synth"/>
</dbReference>
<dbReference type="GO" id="GO:0000271">
    <property type="term" value="P:polysaccharide biosynthetic process"/>
    <property type="evidence" value="ECO:0007669"/>
    <property type="project" value="InterPro"/>
</dbReference>
<protein>
    <submittedName>
        <fullName evidence="1">Capsule polysaccharide biosynthesis protein</fullName>
    </submittedName>
</protein>
<dbReference type="OrthoDB" id="9071293at2"/>
<dbReference type="Proteomes" id="UP000326936">
    <property type="component" value="Chromosome"/>
</dbReference>